<comment type="caution">
    <text evidence="8">The sequence shown here is derived from an EMBL/GenBank/DDBJ whole genome shotgun (WGS) entry which is preliminary data.</text>
</comment>
<dbReference type="PROSITE" id="PS50112">
    <property type="entry name" value="PAS"/>
    <property type="match status" value="1"/>
</dbReference>
<dbReference type="CDD" id="cd19696">
    <property type="entry name" value="bHLH-PAS_AhR_like"/>
    <property type="match status" value="1"/>
</dbReference>
<organism evidence="8 9">
    <name type="scientific">Bagarius yarrelli</name>
    <name type="common">Goonch</name>
    <name type="synonym">Bagrus yarrelli</name>
    <dbReference type="NCBI Taxonomy" id="175774"/>
    <lineage>
        <taxon>Eukaryota</taxon>
        <taxon>Metazoa</taxon>
        <taxon>Chordata</taxon>
        <taxon>Craniata</taxon>
        <taxon>Vertebrata</taxon>
        <taxon>Euteleostomi</taxon>
        <taxon>Actinopterygii</taxon>
        <taxon>Neopterygii</taxon>
        <taxon>Teleostei</taxon>
        <taxon>Ostariophysi</taxon>
        <taxon>Siluriformes</taxon>
        <taxon>Sisoridae</taxon>
        <taxon>Sisorinae</taxon>
        <taxon>Bagarius</taxon>
    </lineage>
</organism>
<evidence type="ECO:0000256" key="3">
    <source>
        <dbReference type="ARBA" id="ARBA00023125"/>
    </source>
</evidence>
<proteinExistence type="predicted"/>
<dbReference type="InterPro" id="IPR036638">
    <property type="entry name" value="HLH_DNA-bd_sf"/>
</dbReference>
<dbReference type="FunFam" id="4.10.280.10:FF:000024">
    <property type="entry name" value="Aryl hydrocarbon receptor 2"/>
    <property type="match status" value="1"/>
</dbReference>
<dbReference type="InterPro" id="IPR000014">
    <property type="entry name" value="PAS"/>
</dbReference>
<dbReference type="GO" id="GO:0004879">
    <property type="term" value="F:nuclear receptor activity"/>
    <property type="evidence" value="ECO:0007669"/>
    <property type="project" value="TreeGrafter"/>
</dbReference>
<dbReference type="GO" id="GO:0048513">
    <property type="term" value="P:animal organ development"/>
    <property type="evidence" value="ECO:0007669"/>
    <property type="project" value="UniProtKB-ARBA"/>
</dbReference>
<keyword evidence="9" id="KW-1185">Reference proteome</keyword>
<dbReference type="InterPro" id="IPR013767">
    <property type="entry name" value="PAS_fold"/>
</dbReference>
<evidence type="ECO:0000256" key="4">
    <source>
        <dbReference type="ARBA" id="ARBA00023163"/>
    </source>
</evidence>
<reference evidence="8 9" key="1">
    <citation type="journal article" date="2019" name="Genome Biol. Evol.">
        <title>Whole-Genome Sequencing of the Giant Devil Catfish, Bagarius yarrelli.</title>
        <authorList>
            <person name="Jiang W."/>
            <person name="Lv Y."/>
            <person name="Cheng L."/>
            <person name="Yang K."/>
            <person name="Chao B."/>
            <person name="Wang X."/>
            <person name="Li Y."/>
            <person name="Pan X."/>
            <person name="You X."/>
            <person name="Zhang Y."/>
            <person name="Yang J."/>
            <person name="Li J."/>
            <person name="Zhang X."/>
            <person name="Liu S."/>
            <person name="Sun C."/>
            <person name="Yang J."/>
            <person name="Shi Q."/>
        </authorList>
    </citation>
    <scope>NUCLEOTIDE SEQUENCE [LARGE SCALE GENOMIC DNA]</scope>
    <source>
        <strain evidence="8">JWS20170419001</strain>
        <tissue evidence="8">Muscle</tissue>
    </source>
</reference>
<keyword evidence="2" id="KW-0805">Transcription regulation</keyword>
<dbReference type="GO" id="GO:0006805">
    <property type="term" value="P:xenobiotic metabolic process"/>
    <property type="evidence" value="ECO:0007669"/>
    <property type="project" value="InterPro"/>
</dbReference>
<dbReference type="Pfam" id="PF00989">
    <property type="entry name" value="PAS"/>
    <property type="match status" value="1"/>
</dbReference>
<dbReference type="SMART" id="SM00091">
    <property type="entry name" value="PAS"/>
    <property type="match status" value="1"/>
</dbReference>
<feature type="domain" description="BHLH" evidence="7">
    <location>
        <begin position="2"/>
        <end position="55"/>
    </location>
</feature>
<evidence type="ECO:0000256" key="5">
    <source>
        <dbReference type="ARBA" id="ARBA00023242"/>
    </source>
</evidence>
<dbReference type="InterPro" id="IPR035965">
    <property type="entry name" value="PAS-like_dom_sf"/>
</dbReference>
<accession>A0A556U4I3</accession>
<keyword evidence="5" id="KW-0539">Nucleus</keyword>
<dbReference type="SUPFAM" id="SSF47459">
    <property type="entry name" value="HLH, helix-loop-helix DNA-binding domain"/>
    <property type="match status" value="1"/>
</dbReference>
<dbReference type="SUPFAM" id="SSF55785">
    <property type="entry name" value="PYP-like sensor domain (PAS domain)"/>
    <property type="match status" value="1"/>
</dbReference>
<feature type="domain" description="PAS" evidence="6">
    <location>
        <begin position="91"/>
        <end position="154"/>
    </location>
</feature>
<evidence type="ECO:0000313" key="8">
    <source>
        <dbReference type="EMBL" id="TSM60562.1"/>
    </source>
</evidence>
<dbReference type="GO" id="GO:0000976">
    <property type="term" value="F:transcription cis-regulatory region binding"/>
    <property type="evidence" value="ECO:0007669"/>
    <property type="project" value="TreeGrafter"/>
</dbReference>
<dbReference type="PANTHER" id="PTHR10649:SF17">
    <property type="entry name" value="ARYL HYDROCARBON RECEPTOR 2"/>
    <property type="match status" value="1"/>
</dbReference>
<dbReference type="AlphaFoldDB" id="A0A556U4I3"/>
<sequence length="784" mass="87315">MVTVATKSNPSKRHRDRLNGELDRLTNMLPFPENVLTRLDKLSVLRLSVGYLKVKSFFNATMKKHGVEFHPGNGLDTSKINDVGFSEGELLLQALNGFVLVVSAEGYVFYASSTIHDYLGFHQSDVLHQSVFEFVHVDDRAMFRRQLHFALNPNLSDGEAEGTLNSTEIMRNMSYASHHVPPENSSFLERSFVCRFRCLLDNSSGFLKLNFQGRLKFLLGQNRKTEDGSLVQPQLALFAIATPVQPSAILEIRMKTLIFQTKHKLDFTPLGIDSRNAEGEEHLHQRRLQLPFSFTTGEAVLYDTSSTLDMTSTNASNEVNQKLSVPSSIRLSMQMQDKSIHQQNIEPQFSPDDAFTDSWALFNVPNCPAQVKSTSGENTDESVIDALEQLAQGRDLYTALQQMDTAELNEWETAILRLTKDNNVNDRFLSLDEILTNDIFSYIEDALNKENYTAMDFHSTGAENSELKADRKLIGYLDRTVNTDATMGNNISWYTALSSQNSVNNSPVLEQTSLFTCASKVTQNSVAPRNEWRPENGNKSKLEGTESCCQFASYSASNANDPQMNPSPNHFHNSTHNVWDHRSTGNQNPSMVPSTKTCVPSPMNLPNLSKFPQRDKIQAWQNTSAEQPCASLVKNRLASEGCYQAPAISSNLLPENFQSCNDKHVNFIKSMYQSPGNEFAVNELSSCIFENRTPLNISADQQHPQAHIVAISLCGKSTLPINQSPPQASCYFQWTCSESLVGTSSIPQEDTGISPPSCQTGPGLIAPHDGHSVLQRYLGCNGHI</sequence>
<dbReference type="SMART" id="SM00353">
    <property type="entry name" value="HLH"/>
    <property type="match status" value="1"/>
</dbReference>
<dbReference type="FunFam" id="3.30.450.20:FF:000035">
    <property type="entry name" value="Aryl hydrocarbon receptor"/>
    <property type="match status" value="1"/>
</dbReference>
<dbReference type="EMBL" id="VCAZ01000047">
    <property type="protein sequence ID" value="TSM60562.1"/>
    <property type="molecule type" value="Genomic_DNA"/>
</dbReference>
<dbReference type="Proteomes" id="UP000319801">
    <property type="component" value="Unassembled WGS sequence"/>
</dbReference>
<evidence type="ECO:0000256" key="2">
    <source>
        <dbReference type="ARBA" id="ARBA00023015"/>
    </source>
</evidence>
<protein>
    <submittedName>
        <fullName evidence="8">Aryl hydrocarbon receptor</fullName>
    </submittedName>
</protein>
<dbReference type="CDD" id="cd00130">
    <property type="entry name" value="PAS"/>
    <property type="match status" value="1"/>
</dbReference>
<dbReference type="GO" id="GO:0046983">
    <property type="term" value="F:protein dimerization activity"/>
    <property type="evidence" value="ECO:0007669"/>
    <property type="project" value="InterPro"/>
</dbReference>
<evidence type="ECO:0000259" key="7">
    <source>
        <dbReference type="PROSITE" id="PS50888"/>
    </source>
</evidence>
<keyword evidence="8" id="KW-0675">Receptor</keyword>
<dbReference type="PROSITE" id="PS50888">
    <property type="entry name" value="BHLH"/>
    <property type="match status" value="1"/>
</dbReference>
<dbReference type="InterPro" id="IPR011598">
    <property type="entry name" value="bHLH_dom"/>
</dbReference>
<evidence type="ECO:0000313" key="9">
    <source>
        <dbReference type="Proteomes" id="UP000319801"/>
    </source>
</evidence>
<dbReference type="GO" id="GO:0034751">
    <property type="term" value="C:aryl hydrocarbon receptor complex"/>
    <property type="evidence" value="ECO:0007669"/>
    <property type="project" value="TreeGrafter"/>
</dbReference>
<dbReference type="OrthoDB" id="7788762at2759"/>
<evidence type="ECO:0000259" key="6">
    <source>
        <dbReference type="PROSITE" id="PS50112"/>
    </source>
</evidence>
<dbReference type="InterPro" id="IPR039091">
    <property type="entry name" value="AHR/AHRR"/>
</dbReference>
<dbReference type="Gene3D" id="4.10.280.10">
    <property type="entry name" value="Helix-loop-helix DNA-binding domain"/>
    <property type="match status" value="1"/>
</dbReference>
<dbReference type="PANTHER" id="PTHR10649">
    <property type="entry name" value="ARYL HYDROCARBON RECEPTOR"/>
    <property type="match status" value="1"/>
</dbReference>
<dbReference type="GO" id="GO:0005634">
    <property type="term" value="C:nucleus"/>
    <property type="evidence" value="ECO:0007669"/>
    <property type="project" value="UniProtKB-SubCell"/>
</dbReference>
<keyword evidence="4" id="KW-0804">Transcription</keyword>
<keyword evidence="3" id="KW-0238">DNA-binding</keyword>
<evidence type="ECO:0000256" key="1">
    <source>
        <dbReference type="ARBA" id="ARBA00004123"/>
    </source>
</evidence>
<name>A0A556U4I3_BAGYA</name>
<dbReference type="Gene3D" id="3.30.450.20">
    <property type="entry name" value="PAS domain"/>
    <property type="match status" value="1"/>
</dbReference>
<gene>
    <name evidence="8" type="ORF">Baya_8634</name>
</gene>
<comment type="subcellular location">
    <subcellularLocation>
        <location evidence="1">Nucleus</location>
    </subcellularLocation>
</comment>